<proteinExistence type="inferred from homology"/>
<sequence>MSLPATASQTAGPYWHLIDFPEWADLLRSNGPNAAIEGERIAIEGTVTDGDGAPCADVMVEIWQADPAGSYEGEFHGYGRCGTDKDGRFRFVTLKPGPVRAEGNAFQAPHVAISLFARGLLKQLVTRLYFAGEKLNEQDAILNAIPAARRGTVIAQRATDGSWRLDLRLQGESETVFFEV</sequence>
<gene>
    <name evidence="5" type="primary">pcaG</name>
    <name evidence="5" type="ORF">JMJ56_23970</name>
</gene>
<dbReference type="NCBIfam" id="TIGR02423">
    <property type="entry name" value="protocat_alph"/>
    <property type="match status" value="1"/>
</dbReference>
<comment type="caution">
    <text evidence="5">The sequence shown here is derived from an EMBL/GenBank/DDBJ whole genome shotgun (WGS) entry which is preliminary data.</text>
</comment>
<dbReference type="CDD" id="cd03463">
    <property type="entry name" value="3_4-PCD_alpha"/>
    <property type="match status" value="1"/>
</dbReference>
<protein>
    <submittedName>
        <fullName evidence="5">Protocatechuate 3,4-dioxygenase subunit alpha</fullName>
        <ecNumber evidence="5">1.13.11.3</ecNumber>
    </submittedName>
</protein>
<keyword evidence="2" id="KW-0223">Dioxygenase</keyword>
<keyword evidence="3 5" id="KW-0560">Oxidoreductase</keyword>
<dbReference type="PANTHER" id="PTHR33711">
    <property type="entry name" value="DIOXYGENASE, PUTATIVE (AFU_ORTHOLOGUE AFUA_2G02910)-RELATED"/>
    <property type="match status" value="1"/>
</dbReference>
<comment type="similarity">
    <text evidence="1">Belongs to the intradiol ring-cleavage dioxygenase family.</text>
</comment>
<evidence type="ECO:0000256" key="1">
    <source>
        <dbReference type="ARBA" id="ARBA00007825"/>
    </source>
</evidence>
<dbReference type="Gene3D" id="2.60.130.10">
    <property type="entry name" value="Aromatic compound dioxygenase"/>
    <property type="match status" value="1"/>
</dbReference>
<evidence type="ECO:0000259" key="4">
    <source>
        <dbReference type="Pfam" id="PF00775"/>
    </source>
</evidence>
<name>A0ABS1U976_9PROT</name>
<reference evidence="5 6" key="1">
    <citation type="submission" date="2021-01" db="EMBL/GenBank/DDBJ databases">
        <title>Belnapia mucosa sp. nov. and Belnapia arida sp. nov., isolated from the Tabernas Desert (Almeria, Spain).</title>
        <authorList>
            <person name="Molina-Menor E."/>
            <person name="Vidal-Verdu A."/>
            <person name="Calonge A."/>
            <person name="Satari L."/>
            <person name="Pereto J."/>
            <person name="Porcar M."/>
        </authorList>
    </citation>
    <scope>NUCLEOTIDE SEQUENCE [LARGE SCALE GENOMIC DNA]</scope>
    <source>
        <strain evidence="5 6">T18</strain>
    </source>
</reference>
<evidence type="ECO:0000313" key="5">
    <source>
        <dbReference type="EMBL" id="MBL6081075.1"/>
    </source>
</evidence>
<dbReference type="InterPro" id="IPR000627">
    <property type="entry name" value="Intradiol_dOase_C"/>
</dbReference>
<dbReference type="Pfam" id="PF00775">
    <property type="entry name" value="Dioxygenase_C"/>
    <property type="match status" value="1"/>
</dbReference>
<dbReference type="EMBL" id="JAETWB010000020">
    <property type="protein sequence ID" value="MBL6081075.1"/>
    <property type="molecule type" value="Genomic_DNA"/>
</dbReference>
<evidence type="ECO:0000313" key="6">
    <source>
        <dbReference type="Proteomes" id="UP000660885"/>
    </source>
</evidence>
<evidence type="ECO:0000256" key="2">
    <source>
        <dbReference type="ARBA" id="ARBA00022964"/>
    </source>
</evidence>
<dbReference type="SUPFAM" id="SSF49482">
    <property type="entry name" value="Aromatic compound dioxygenase"/>
    <property type="match status" value="1"/>
</dbReference>
<dbReference type="EC" id="1.13.11.3" evidence="5"/>
<dbReference type="Proteomes" id="UP000660885">
    <property type="component" value="Unassembled WGS sequence"/>
</dbReference>
<evidence type="ECO:0000256" key="3">
    <source>
        <dbReference type="ARBA" id="ARBA00023002"/>
    </source>
</evidence>
<feature type="domain" description="Intradiol ring-cleavage dioxygenases" evidence="4">
    <location>
        <begin position="35"/>
        <end position="156"/>
    </location>
</feature>
<dbReference type="InterPro" id="IPR050770">
    <property type="entry name" value="Intradiol_RC_Dioxygenase"/>
</dbReference>
<keyword evidence="6" id="KW-1185">Reference proteome</keyword>
<dbReference type="InterPro" id="IPR012786">
    <property type="entry name" value="Protocat_dOase_a"/>
</dbReference>
<organism evidence="5 6">
    <name type="scientific">Belnapia arida</name>
    <dbReference type="NCBI Taxonomy" id="2804533"/>
    <lineage>
        <taxon>Bacteria</taxon>
        <taxon>Pseudomonadati</taxon>
        <taxon>Pseudomonadota</taxon>
        <taxon>Alphaproteobacteria</taxon>
        <taxon>Acetobacterales</taxon>
        <taxon>Roseomonadaceae</taxon>
        <taxon>Belnapia</taxon>
    </lineage>
</organism>
<accession>A0ABS1U976</accession>
<dbReference type="RefSeq" id="WP_202834292.1">
    <property type="nucleotide sequence ID" value="NZ_JAETWB010000020.1"/>
</dbReference>
<dbReference type="InterPro" id="IPR015889">
    <property type="entry name" value="Intradiol_dOase_core"/>
</dbReference>
<dbReference type="GO" id="GO:0018578">
    <property type="term" value="F:protocatechuate 3,4-dioxygenase activity"/>
    <property type="evidence" value="ECO:0007669"/>
    <property type="project" value="UniProtKB-EC"/>
</dbReference>
<dbReference type="PANTHER" id="PTHR33711:SF9">
    <property type="entry name" value="PROTOCATECHUATE 3,4-DIOXYGENASE ALPHA CHAIN"/>
    <property type="match status" value="1"/>
</dbReference>